<dbReference type="PROSITE" id="PS00301">
    <property type="entry name" value="G_TR_1"/>
    <property type="match status" value="1"/>
</dbReference>
<evidence type="ECO:0000256" key="3">
    <source>
        <dbReference type="ARBA" id="ARBA00022741"/>
    </source>
</evidence>
<gene>
    <name evidence="8" type="primary">fusA</name>
    <name evidence="10" type="ORF">G4177_23475</name>
</gene>
<dbReference type="CDD" id="cd16262">
    <property type="entry name" value="EFG_III"/>
    <property type="match status" value="1"/>
</dbReference>
<dbReference type="CDD" id="cd01886">
    <property type="entry name" value="EF-G"/>
    <property type="match status" value="1"/>
</dbReference>
<dbReference type="SMART" id="SM00838">
    <property type="entry name" value="EFG_C"/>
    <property type="match status" value="1"/>
</dbReference>
<dbReference type="SUPFAM" id="SSF54980">
    <property type="entry name" value="EF-G C-terminal domain-like"/>
    <property type="match status" value="2"/>
</dbReference>
<evidence type="ECO:0000256" key="5">
    <source>
        <dbReference type="ARBA" id="ARBA00022917"/>
    </source>
</evidence>
<feature type="binding site" evidence="8">
    <location>
        <begin position="138"/>
        <end position="141"/>
    </location>
    <ligand>
        <name>GTP</name>
        <dbReference type="ChEBI" id="CHEBI:37565"/>
    </ligand>
</feature>
<dbReference type="InterPro" id="IPR020568">
    <property type="entry name" value="Ribosomal_Su5_D2-typ_SF"/>
</dbReference>
<evidence type="ECO:0000256" key="6">
    <source>
        <dbReference type="ARBA" id="ARBA00023134"/>
    </source>
</evidence>
<dbReference type="InterPro" id="IPR035647">
    <property type="entry name" value="EFG_III/V"/>
</dbReference>
<evidence type="ECO:0000256" key="2">
    <source>
        <dbReference type="ARBA" id="ARBA00017872"/>
    </source>
</evidence>
<dbReference type="PANTHER" id="PTHR43636:SF2">
    <property type="entry name" value="ELONGATION FACTOR G, MITOCHONDRIAL"/>
    <property type="match status" value="1"/>
</dbReference>
<dbReference type="GO" id="GO:0003746">
    <property type="term" value="F:translation elongation factor activity"/>
    <property type="evidence" value="ECO:0007669"/>
    <property type="project" value="UniProtKB-KW"/>
</dbReference>
<dbReference type="InterPro" id="IPR005225">
    <property type="entry name" value="Small_GTP-bd"/>
</dbReference>
<dbReference type="SUPFAM" id="SSF54211">
    <property type="entry name" value="Ribosomal protein S5 domain 2-like"/>
    <property type="match status" value="1"/>
</dbReference>
<proteinExistence type="inferred from homology"/>
<evidence type="ECO:0000256" key="4">
    <source>
        <dbReference type="ARBA" id="ARBA00022768"/>
    </source>
</evidence>
<dbReference type="SUPFAM" id="SSF50447">
    <property type="entry name" value="Translation proteins"/>
    <property type="match status" value="1"/>
</dbReference>
<feature type="domain" description="Tr-type G" evidence="9">
    <location>
        <begin position="8"/>
        <end position="286"/>
    </location>
</feature>
<dbReference type="InterPro" id="IPR041095">
    <property type="entry name" value="EFG_II"/>
</dbReference>
<dbReference type="InterPro" id="IPR047872">
    <property type="entry name" value="EFG_IV"/>
</dbReference>
<dbReference type="HAMAP" id="MF_00054_B">
    <property type="entry name" value="EF_G_EF_2_B"/>
    <property type="match status" value="1"/>
</dbReference>
<dbReference type="RefSeq" id="WP_193428346.1">
    <property type="nucleotide sequence ID" value="NZ_CBCSIP010000242.1"/>
</dbReference>
<dbReference type="InterPro" id="IPR035649">
    <property type="entry name" value="EFG_V"/>
</dbReference>
<organism evidence="10 11">
    <name type="scientific">Corallococcus soli</name>
    <dbReference type="NCBI Taxonomy" id="2710757"/>
    <lineage>
        <taxon>Bacteria</taxon>
        <taxon>Pseudomonadati</taxon>
        <taxon>Myxococcota</taxon>
        <taxon>Myxococcia</taxon>
        <taxon>Myxococcales</taxon>
        <taxon>Cystobacterineae</taxon>
        <taxon>Myxococcaceae</taxon>
        <taxon>Corallococcus</taxon>
    </lineage>
</organism>
<feature type="binding site" evidence="8">
    <location>
        <begin position="17"/>
        <end position="24"/>
    </location>
    <ligand>
        <name>GTP</name>
        <dbReference type="ChEBI" id="CHEBI:37565"/>
    </ligand>
</feature>
<evidence type="ECO:0000259" key="9">
    <source>
        <dbReference type="PROSITE" id="PS51722"/>
    </source>
</evidence>
<dbReference type="SUPFAM" id="SSF52540">
    <property type="entry name" value="P-loop containing nucleoside triphosphate hydrolases"/>
    <property type="match status" value="1"/>
</dbReference>
<comment type="caution">
    <text evidence="10">The sequence shown here is derived from an EMBL/GenBank/DDBJ whole genome shotgun (WGS) entry which is preliminary data.</text>
</comment>
<dbReference type="NCBIfam" id="TIGR00231">
    <property type="entry name" value="small_GTP"/>
    <property type="match status" value="1"/>
</dbReference>
<dbReference type="InterPro" id="IPR004161">
    <property type="entry name" value="EFTu-like_2"/>
</dbReference>
<dbReference type="InterPro" id="IPR014721">
    <property type="entry name" value="Ribsml_uS5_D2-typ_fold_subgr"/>
</dbReference>
<dbReference type="Gene3D" id="3.30.70.870">
    <property type="entry name" value="Elongation Factor G (Translational Gtpase), domain 3"/>
    <property type="match status" value="1"/>
</dbReference>
<dbReference type="PROSITE" id="PS51722">
    <property type="entry name" value="G_TR_2"/>
    <property type="match status" value="1"/>
</dbReference>
<dbReference type="Pfam" id="PF14492">
    <property type="entry name" value="EFG_III"/>
    <property type="match status" value="1"/>
</dbReference>
<evidence type="ECO:0000313" key="10">
    <source>
        <dbReference type="EMBL" id="MBE4751140.1"/>
    </source>
</evidence>
<dbReference type="Proteomes" id="UP001516472">
    <property type="component" value="Unassembled WGS sequence"/>
</dbReference>
<dbReference type="SMART" id="SM00889">
    <property type="entry name" value="EFG_IV"/>
    <property type="match status" value="1"/>
</dbReference>
<dbReference type="NCBIfam" id="NF009381">
    <property type="entry name" value="PRK12740.1-5"/>
    <property type="match status" value="1"/>
</dbReference>
<keyword evidence="4 8" id="KW-0251">Elongation factor</keyword>
<dbReference type="CDD" id="cd04091">
    <property type="entry name" value="mtEFG1_II_like"/>
    <property type="match status" value="1"/>
</dbReference>
<dbReference type="Pfam" id="PF00009">
    <property type="entry name" value="GTP_EFTU"/>
    <property type="match status" value="1"/>
</dbReference>
<keyword evidence="3 8" id="KW-0547">Nucleotide-binding</keyword>
<dbReference type="Gene3D" id="3.30.230.10">
    <property type="match status" value="1"/>
</dbReference>
<evidence type="ECO:0000256" key="8">
    <source>
        <dbReference type="HAMAP-Rule" id="MF_00054"/>
    </source>
</evidence>
<sequence>MATSATIEKIRNIGISAHIDSGKTTLSERILFYTGKIHEIHEVRGKDGVGAVMDSMDLEREKGITIQSAATYAIWGDYNINLIDTPGHVDFTIEVERALRVLDGAILVLCSVSGVQSQSITVDRQMKRYKVPRIAFINKMDRAGANYDRVALQLKEKLGHHAVRLQYPIGAEDRFQGLIDLLSMKAYYFDGENGEKIREEAIPADMKDEAELRRAEMIEGIANVDDTLGEAFLMDPDSITEKQLREAVRRATIALKMTPVMCGSAYKNKGVQLLLDAVCSYLPSPKEATNEALDQKNNEAKVILESDPEKPFVGLAFKLEDGRYGQLTYMRIYQGRVTKGDFIINQVNQKKVKVPRIVRMHSSQMNDVNEATAGDIVALFGIECASGDTFTDGSVNYTMTSMFVPDAVISLAVEPKDRAKSTNFSKALNRFNKEDPTFRVSRDEESGQTIIRGMGELHLEIYIERMKREYDCEVKAGKPQVAYRETISQKGEFAYTHKKQTGGSGQFARVCGYVEPLPSDAVQQYEFVDDIVGGSIPREFIPACDKGFAEAVKKGSLIGFPVVGLRVVINDGAFHAVDSSENAFKTAAIMGFREGYSAAKPIILEPVMKVEVSAPEEFQGSVVGQLNQRRGTILNTETAEGYLTAVAEVPLNTMFGYSTDLRSATQGKGEFTMEFARYSQVPKNEAEALMATYKEKQAAEQAARK</sequence>
<dbReference type="NCBIfam" id="TIGR00484">
    <property type="entry name" value="EF-G"/>
    <property type="match status" value="1"/>
</dbReference>
<reference evidence="10 11" key="1">
    <citation type="submission" date="2020-02" db="EMBL/GenBank/DDBJ databases">
        <authorList>
            <person name="Babadi Z.K."/>
            <person name="Risdian C."/>
            <person name="Ebrahimipour G.H."/>
            <person name="Wink J."/>
        </authorList>
    </citation>
    <scope>NUCLEOTIDE SEQUENCE [LARGE SCALE GENOMIC DNA]</scope>
    <source>
        <strain evidence="10 11">ZKHCc1 1396</strain>
    </source>
</reference>
<comment type="subcellular location">
    <subcellularLocation>
        <location evidence="8">Cytoplasm</location>
    </subcellularLocation>
</comment>
<dbReference type="PANTHER" id="PTHR43636">
    <property type="entry name" value="ELONGATION FACTOR G, MITOCHONDRIAL"/>
    <property type="match status" value="1"/>
</dbReference>
<dbReference type="Gene3D" id="3.30.70.240">
    <property type="match status" value="1"/>
</dbReference>
<dbReference type="EMBL" id="JAAIYO010000007">
    <property type="protein sequence ID" value="MBE4751140.1"/>
    <property type="molecule type" value="Genomic_DNA"/>
</dbReference>
<dbReference type="Gene3D" id="3.40.50.300">
    <property type="entry name" value="P-loop containing nucleotide triphosphate hydrolases"/>
    <property type="match status" value="1"/>
</dbReference>
<keyword evidence="5 8" id="KW-0648">Protein biosynthesis</keyword>
<dbReference type="CDD" id="cd01434">
    <property type="entry name" value="EFG_mtEFG1_IV"/>
    <property type="match status" value="1"/>
</dbReference>
<dbReference type="InterPro" id="IPR009022">
    <property type="entry name" value="EFG_III"/>
</dbReference>
<dbReference type="InterPro" id="IPR027417">
    <property type="entry name" value="P-loop_NTPase"/>
</dbReference>
<dbReference type="InterPro" id="IPR005517">
    <property type="entry name" value="Transl_elong_EFG/EF2_IV"/>
</dbReference>
<keyword evidence="11" id="KW-1185">Reference proteome</keyword>
<comment type="similarity">
    <text evidence="1 8">Belongs to the TRAFAC class translation factor GTPase superfamily. Classic translation factor GTPase family. EF-G/EF-2 subfamily.</text>
</comment>
<evidence type="ECO:0000313" key="11">
    <source>
        <dbReference type="Proteomes" id="UP001516472"/>
    </source>
</evidence>
<protein>
    <recommendedName>
        <fullName evidence="2 8">Elongation factor G</fullName>
        <shortName evidence="8">EF-G</shortName>
    </recommendedName>
</protein>
<accession>A0ABR9PT84</accession>
<keyword evidence="8" id="KW-0963">Cytoplasm</keyword>
<dbReference type="CDD" id="cd04097">
    <property type="entry name" value="mtEFG1_C"/>
    <property type="match status" value="1"/>
</dbReference>
<dbReference type="Pfam" id="PF03144">
    <property type="entry name" value="GTP_EFTU_D2"/>
    <property type="match status" value="1"/>
</dbReference>
<dbReference type="InterPro" id="IPR000640">
    <property type="entry name" value="EFG_V-like"/>
</dbReference>
<comment type="function">
    <text evidence="7 8">Catalyzes the GTP-dependent ribosomal translocation step during translation elongation. During this step, the ribosome changes from the pre-translocational (PRE) to the post-translocational (POST) state as the newly formed A-site-bound peptidyl-tRNA and P-site-bound deacylated tRNA move to the P and E sites, respectively. Catalyzes the coordinated movement of the two tRNA molecules, the mRNA and conformational changes in the ribosome.</text>
</comment>
<feature type="binding site" evidence="8">
    <location>
        <begin position="84"/>
        <end position="88"/>
    </location>
    <ligand>
        <name>GTP</name>
        <dbReference type="ChEBI" id="CHEBI:37565"/>
    </ligand>
</feature>
<dbReference type="Gene3D" id="2.40.30.10">
    <property type="entry name" value="Translation factors"/>
    <property type="match status" value="1"/>
</dbReference>
<dbReference type="Pfam" id="PF03764">
    <property type="entry name" value="EFG_IV"/>
    <property type="match status" value="1"/>
</dbReference>
<dbReference type="Pfam" id="PF00679">
    <property type="entry name" value="EFG_C"/>
    <property type="match status" value="1"/>
</dbReference>
<evidence type="ECO:0000256" key="7">
    <source>
        <dbReference type="ARBA" id="ARBA00024731"/>
    </source>
</evidence>
<keyword evidence="6 8" id="KW-0342">GTP-binding</keyword>
<dbReference type="InterPro" id="IPR000795">
    <property type="entry name" value="T_Tr_GTP-bd_dom"/>
</dbReference>
<name>A0ABR9PT84_9BACT</name>
<dbReference type="PRINTS" id="PR00315">
    <property type="entry name" value="ELONGATNFCT"/>
</dbReference>
<dbReference type="InterPro" id="IPR031157">
    <property type="entry name" value="G_TR_CS"/>
</dbReference>
<dbReference type="InterPro" id="IPR009000">
    <property type="entry name" value="Transl_B-barrel_sf"/>
</dbReference>
<dbReference type="InterPro" id="IPR004540">
    <property type="entry name" value="Transl_elong_EFG/EF2"/>
</dbReference>
<evidence type="ECO:0000256" key="1">
    <source>
        <dbReference type="ARBA" id="ARBA00005870"/>
    </source>
</evidence>